<gene>
    <name evidence="2" type="primary">mobB</name>
    <name evidence="2" type="ORF">GH975_01285</name>
</gene>
<dbReference type="CDD" id="cd03116">
    <property type="entry name" value="MobB"/>
    <property type="match status" value="1"/>
</dbReference>
<dbReference type="InterPro" id="IPR027417">
    <property type="entry name" value="P-loop_NTPase"/>
</dbReference>
<dbReference type="PANTHER" id="PTHR40072:SF1">
    <property type="entry name" value="MOLYBDOPTERIN-GUANINE DINUCLEOTIDE BIOSYNTHESIS ADAPTER PROTEIN"/>
    <property type="match status" value="1"/>
</dbReference>
<feature type="domain" description="Molybdopterin-guanine dinucleotide biosynthesis protein B (MobB)" evidence="1">
    <location>
        <begin position="3"/>
        <end position="135"/>
    </location>
</feature>
<dbReference type="Gene3D" id="3.40.50.300">
    <property type="entry name" value="P-loop containing nucleotide triphosphate hydrolases"/>
    <property type="match status" value="1"/>
</dbReference>
<reference evidence="2 3" key="1">
    <citation type="submission" date="2019-11" db="EMBL/GenBank/DDBJ databases">
        <authorList>
            <person name="Khan S.A."/>
            <person name="Jeon C.O."/>
            <person name="Chun B.H."/>
        </authorList>
    </citation>
    <scope>NUCLEOTIDE SEQUENCE [LARGE SCALE GENOMIC DNA]</scope>
    <source>
        <strain evidence="2 3">IMCC 1097</strain>
    </source>
</reference>
<accession>A0A5Q2QBB1</accession>
<keyword evidence="3" id="KW-1185">Reference proteome</keyword>
<dbReference type="RefSeq" id="WP_153712771.1">
    <property type="nucleotide sequence ID" value="NZ_CP045871.1"/>
</dbReference>
<dbReference type="EMBL" id="CP045871">
    <property type="protein sequence ID" value="QGG79267.1"/>
    <property type="molecule type" value="Genomic_DNA"/>
</dbReference>
<dbReference type="Pfam" id="PF03205">
    <property type="entry name" value="MobB"/>
    <property type="match status" value="1"/>
</dbReference>
<sequence>MQIIGVVGWKNCGKTTLATRLITALSERGLRVSSIKHAHHAVDVDQPGTDSYRHRQAGAGEVILASANRVALMQELGDAPEPDLDELVARLSPCDWVVVEGYKAGSHAKIEAYRSLCSHRPLYLNDPAVVAVASDHATDYAGQTFDLDDIEAMVGWLLTRDPR</sequence>
<dbReference type="NCBIfam" id="TIGR00176">
    <property type="entry name" value="mobB"/>
    <property type="match status" value="1"/>
</dbReference>
<dbReference type="InterPro" id="IPR004435">
    <property type="entry name" value="MobB_dom"/>
</dbReference>
<evidence type="ECO:0000259" key="1">
    <source>
        <dbReference type="Pfam" id="PF03205"/>
    </source>
</evidence>
<dbReference type="InterPro" id="IPR052539">
    <property type="entry name" value="MGD_biosynthesis_adapter"/>
</dbReference>
<dbReference type="Proteomes" id="UP000388235">
    <property type="component" value="Chromosome"/>
</dbReference>
<evidence type="ECO:0000313" key="3">
    <source>
        <dbReference type="Proteomes" id="UP000388235"/>
    </source>
</evidence>
<dbReference type="GO" id="GO:0006777">
    <property type="term" value="P:Mo-molybdopterin cofactor biosynthetic process"/>
    <property type="evidence" value="ECO:0007669"/>
    <property type="project" value="InterPro"/>
</dbReference>
<dbReference type="AlphaFoldDB" id="A0A5Q2QBB1"/>
<evidence type="ECO:0000313" key="2">
    <source>
        <dbReference type="EMBL" id="QGG79267.1"/>
    </source>
</evidence>
<dbReference type="OrthoDB" id="9804758at2"/>
<dbReference type="SUPFAM" id="SSF52540">
    <property type="entry name" value="P-loop containing nucleoside triphosphate hydrolases"/>
    <property type="match status" value="1"/>
</dbReference>
<organism evidence="2 3">
    <name type="scientific">Litorivicinus lipolyticus</name>
    <dbReference type="NCBI Taxonomy" id="418701"/>
    <lineage>
        <taxon>Bacteria</taxon>
        <taxon>Pseudomonadati</taxon>
        <taxon>Pseudomonadota</taxon>
        <taxon>Gammaproteobacteria</taxon>
        <taxon>Oceanospirillales</taxon>
        <taxon>Litorivicinaceae</taxon>
        <taxon>Litorivicinus</taxon>
    </lineage>
</organism>
<name>A0A5Q2QBB1_9GAMM</name>
<dbReference type="PANTHER" id="PTHR40072">
    <property type="entry name" value="MOLYBDOPTERIN-GUANINE DINUCLEOTIDE BIOSYNTHESIS ADAPTER PROTEIN-RELATED"/>
    <property type="match status" value="1"/>
</dbReference>
<dbReference type="GO" id="GO:0005525">
    <property type="term" value="F:GTP binding"/>
    <property type="evidence" value="ECO:0007669"/>
    <property type="project" value="InterPro"/>
</dbReference>
<proteinExistence type="predicted"/>
<dbReference type="KEGG" id="llp:GH975_01285"/>
<protein>
    <submittedName>
        <fullName evidence="2">Molybdopterin-guanine dinucleotide biosynthesis protein B</fullName>
    </submittedName>
</protein>